<gene>
    <name evidence="1" type="ORF">Anapl_04002</name>
</gene>
<keyword evidence="2" id="KW-1185">Reference proteome</keyword>
<protein>
    <submittedName>
        <fullName evidence="1">Uncharacterized protein</fullName>
    </submittedName>
</protein>
<proteinExistence type="predicted"/>
<dbReference type="AlphaFoldDB" id="R0LLP8"/>
<accession>R0LLP8</accession>
<evidence type="ECO:0000313" key="2">
    <source>
        <dbReference type="Proteomes" id="UP000296049"/>
    </source>
</evidence>
<dbReference type="Proteomes" id="UP000296049">
    <property type="component" value="Unassembled WGS sequence"/>
</dbReference>
<dbReference type="EMBL" id="KB743106">
    <property type="protein sequence ID" value="EOB01323.1"/>
    <property type="molecule type" value="Genomic_DNA"/>
</dbReference>
<organism evidence="1 2">
    <name type="scientific">Anas platyrhynchos</name>
    <name type="common">Mallard</name>
    <name type="synonym">Anas boschas</name>
    <dbReference type="NCBI Taxonomy" id="8839"/>
    <lineage>
        <taxon>Eukaryota</taxon>
        <taxon>Metazoa</taxon>
        <taxon>Chordata</taxon>
        <taxon>Craniata</taxon>
        <taxon>Vertebrata</taxon>
        <taxon>Euteleostomi</taxon>
        <taxon>Archelosauria</taxon>
        <taxon>Archosauria</taxon>
        <taxon>Dinosauria</taxon>
        <taxon>Saurischia</taxon>
        <taxon>Theropoda</taxon>
        <taxon>Coelurosauria</taxon>
        <taxon>Aves</taxon>
        <taxon>Neognathae</taxon>
        <taxon>Galloanserae</taxon>
        <taxon>Anseriformes</taxon>
        <taxon>Anatidae</taxon>
        <taxon>Anatinae</taxon>
        <taxon>Anas</taxon>
    </lineage>
</organism>
<sequence length="109" mass="11843">MVPWFLSVIGGSVSRDGRAALLAWGRTAGKFLWWCRHVLFAAADPWTCSGASRSHFSCSLPSVSAALPFPEQHPVAVAEPRSLLEMCMAASSKEDEPRGCTVPCKQHKD</sequence>
<evidence type="ECO:0000313" key="1">
    <source>
        <dbReference type="EMBL" id="EOB01323.1"/>
    </source>
</evidence>
<reference evidence="2" key="1">
    <citation type="journal article" date="2013" name="Nat. Genet.">
        <title>The duck genome and transcriptome provide insight into an avian influenza virus reservoir species.</title>
        <authorList>
            <person name="Huang Y."/>
            <person name="Li Y."/>
            <person name="Burt D.W."/>
            <person name="Chen H."/>
            <person name="Zhang Y."/>
            <person name="Qian W."/>
            <person name="Kim H."/>
            <person name="Gan S."/>
            <person name="Zhao Y."/>
            <person name="Li J."/>
            <person name="Yi K."/>
            <person name="Feng H."/>
            <person name="Zhu P."/>
            <person name="Li B."/>
            <person name="Liu Q."/>
            <person name="Fairley S."/>
            <person name="Magor K.E."/>
            <person name="Du Z."/>
            <person name="Hu X."/>
            <person name="Goodman L."/>
            <person name="Tafer H."/>
            <person name="Vignal A."/>
            <person name="Lee T."/>
            <person name="Kim K.W."/>
            <person name="Sheng Z."/>
            <person name="An Y."/>
            <person name="Searle S."/>
            <person name="Herrero J."/>
            <person name="Groenen M.A."/>
            <person name="Crooijmans R.P."/>
            <person name="Faraut T."/>
            <person name="Cai Q."/>
            <person name="Webster R.G."/>
            <person name="Aldridge J.R."/>
            <person name="Warren W.C."/>
            <person name="Bartschat S."/>
            <person name="Kehr S."/>
            <person name="Marz M."/>
            <person name="Stadler P.F."/>
            <person name="Smith J."/>
            <person name="Kraus R.H."/>
            <person name="Zhao Y."/>
            <person name="Ren L."/>
            <person name="Fei J."/>
            <person name="Morisson M."/>
            <person name="Kaiser P."/>
            <person name="Griffin D.K."/>
            <person name="Rao M."/>
            <person name="Pitel F."/>
            <person name="Wang J."/>
            <person name="Li N."/>
        </authorList>
    </citation>
    <scope>NUCLEOTIDE SEQUENCE [LARGE SCALE GENOMIC DNA]</scope>
</reference>
<name>R0LLP8_ANAPL</name>